<evidence type="ECO:0000313" key="3">
    <source>
        <dbReference type="Proteomes" id="UP000565441"/>
    </source>
</evidence>
<gene>
    <name evidence="2" type="ORF">D9615_010618</name>
</gene>
<dbReference type="OrthoDB" id="3049481at2759"/>
<evidence type="ECO:0000256" key="1">
    <source>
        <dbReference type="SAM" id="MobiDB-lite"/>
    </source>
</evidence>
<keyword evidence="3" id="KW-1185">Reference proteome</keyword>
<protein>
    <submittedName>
        <fullName evidence="2">Uncharacterized protein</fullName>
    </submittedName>
</protein>
<reference evidence="2 3" key="1">
    <citation type="journal article" date="2020" name="ISME J.">
        <title>Uncovering the hidden diversity of litter-decomposition mechanisms in mushroom-forming fungi.</title>
        <authorList>
            <person name="Floudas D."/>
            <person name="Bentzer J."/>
            <person name="Ahren D."/>
            <person name="Johansson T."/>
            <person name="Persson P."/>
            <person name="Tunlid A."/>
        </authorList>
    </citation>
    <scope>NUCLEOTIDE SEQUENCE [LARGE SCALE GENOMIC DNA]</scope>
    <source>
        <strain evidence="2 3">CBS 661.87</strain>
    </source>
</reference>
<dbReference type="AlphaFoldDB" id="A0A8H5LRL9"/>
<accession>A0A8H5LRL9</accession>
<comment type="caution">
    <text evidence="2">The sequence shown here is derived from an EMBL/GenBank/DDBJ whole genome shotgun (WGS) entry which is preliminary data.</text>
</comment>
<dbReference type="Proteomes" id="UP000565441">
    <property type="component" value="Unassembled WGS sequence"/>
</dbReference>
<organism evidence="2 3">
    <name type="scientific">Tricholomella constricta</name>
    <dbReference type="NCBI Taxonomy" id="117010"/>
    <lineage>
        <taxon>Eukaryota</taxon>
        <taxon>Fungi</taxon>
        <taxon>Dikarya</taxon>
        <taxon>Basidiomycota</taxon>
        <taxon>Agaricomycotina</taxon>
        <taxon>Agaricomycetes</taxon>
        <taxon>Agaricomycetidae</taxon>
        <taxon>Agaricales</taxon>
        <taxon>Tricholomatineae</taxon>
        <taxon>Lyophyllaceae</taxon>
        <taxon>Tricholomella</taxon>
    </lineage>
</organism>
<proteinExistence type="predicted"/>
<dbReference type="EMBL" id="JAACJP010000071">
    <property type="protein sequence ID" value="KAF5366953.1"/>
    <property type="molecule type" value="Genomic_DNA"/>
</dbReference>
<sequence length="365" mass="41250">MLPEHADLLRCLGDALSAVGSVDALEEPVSPYTRAQYARMLAEANQYSGQILAQVRMLGTVSAEYIGEDVQDDGSGDWEILQNPLAADDIEDELEVESELGAERVAELNAELDAELQDLPPDEESDSNEEDKSEVRARVERLWPRKAEDAALARLLVGYSNPSQEALKHMLQGAMDNMEPWNDVIALSDEIDAEGDVKRRLFKREEIFEVLKANEITDITRKWGGTMRNKEMKKLRRTFGKWHQKIVTDRNHVLKIYHMLAPASSWTLPGPRTLDRGYFGATLNRVFITLQSKIAEDGSGYDSIQQYKRRMKRSSRSILKTLLEAADWNNVWEFVENFLNDAENEADGEGTDTDADEPDGEEEEA</sequence>
<evidence type="ECO:0000313" key="2">
    <source>
        <dbReference type="EMBL" id="KAF5366953.1"/>
    </source>
</evidence>
<feature type="region of interest" description="Disordered" evidence="1">
    <location>
        <begin position="342"/>
        <end position="365"/>
    </location>
</feature>
<name>A0A8H5LRL9_9AGAR</name>